<dbReference type="AlphaFoldDB" id="A0A9P1GQI7"/>
<dbReference type="NCBIfam" id="NF045539">
    <property type="entry name" value="MATE_efflux1"/>
    <property type="match status" value="1"/>
</dbReference>
<feature type="transmembrane region" description="Helical" evidence="1">
    <location>
        <begin position="363"/>
        <end position="384"/>
    </location>
</feature>
<dbReference type="Proteomes" id="UP001152797">
    <property type="component" value="Unassembled WGS sequence"/>
</dbReference>
<dbReference type="EMBL" id="CAMXCT020006730">
    <property type="protein sequence ID" value="CAL1172438.1"/>
    <property type="molecule type" value="Genomic_DNA"/>
</dbReference>
<evidence type="ECO:0000313" key="3">
    <source>
        <dbReference type="EMBL" id="CAL4806375.1"/>
    </source>
</evidence>
<proteinExistence type="predicted"/>
<dbReference type="EMBL" id="CAMXCT030006730">
    <property type="protein sequence ID" value="CAL4806375.1"/>
    <property type="molecule type" value="Genomic_DNA"/>
</dbReference>
<feature type="transmembrane region" description="Helical" evidence="1">
    <location>
        <begin position="404"/>
        <end position="426"/>
    </location>
</feature>
<evidence type="ECO:0000313" key="4">
    <source>
        <dbReference type="Proteomes" id="UP001152797"/>
    </source>
</evidence>
<protein>
    <submittedName>
        <fullName evidence="2">Uncharacterized protein</fullName>
    </submittedName>
</protein>
<keyword evidence="1" id="KW-0472">Membrane</keyword>
<feature type="transmembrane region" description="Helical" evidence="1">
    <location>
        <begin position="219"/>
        <end position="238"/>
    </location>
</feature>
<organism evidence="2">
    <name type="scientific">Cladocopium goreaui</name>
    <dbReference type="NCBI Taxonomy" id="2562237"/>
    <lineage>
        <taxon>Eukaryota</taxon>
        <taxon>Sar</taxon>
        <taxon>Alveolata</taxon>
        <taxon>Dinophyceae</taxon>
        <taxon>Suessiales</taxon>
        <taxon>Symbiodiniaceae</taxon>
        <taxon>Cladocopium</taxon>
    </lineage>
</organism>
<feature type="transmembrane region" description="Helical" evidence="1">
    <location>
        <begin position="460"/>
        <end position="481"/>
    </location>
</feature>
<evidence type="ECO:0000256" key="1">
    <source>
        <dbReference type="SAM" id="Phobius"/>
    </source>
</evidence>
<keyword evidence="1" id="KW-0812">Transmembrane</keyword>
<feature type="transmembrane region" description="Helical" evidence="1">
    <location>
        <begin position="250"/>
        <end position="272"/>
    </location>
</feature>
<feature type="transmembrane region" description="Helical" evidence="1">
    <location>
        <begin position="433"/>
        <end position="454"/>
    </location>
</feature>
<feature type="transmembrane region" description="Helical" evidence="1">
    <location>
        <begin position="190"/>
        <end position="214"/>
    </location>
</feature>
<comment type="caution">
    <text evidence="2">The sequence shown here is derived from an EMBL/GenBank/DDBJ whole genome shotgun (WGS) entry which is preliminary data.</text>
</comment>
<keyword evidence="1" id="KW-1133">Transmembrane helix</keyword>
<evidence type="ECO:0000313" key="2">
    <source>
        <dbReference type="EMBL" id="CAI4019063.1"/>
    </source>
</evidence>
<reference evidence="3 4" key="2">
    <citation type="submission" date="2024-05" db="EMBL/GenBank/DDBJ databases">
        <authorList>
            <person name="Chen Y."/>
            <person name="Shah S."/>
            <person name="Dougan E. K."/>
            <person name="Thang M."/>
            <person name="Chan C."/>
        </authorList>
    </citation>
    <scope>NUCLEOTIDE SEQUENCE [LARGE SCALE GENOMIC DNA]</scope>
</reference>
<dbReference type="EMBL" id="CAMXCT010006730">
    <property type="protein sequence ID" value="CAI4019063.1"/>
    <property type="molecule type" value="Genomic_DNA"/>
</dbReference>
<feature type="transmembrane region" description="Helical" evidence="1">
    <location>
        <begin position="150"/>
        <end position="170"/>
    </location>
</feature>
<dbReference type="OrthoDB" id="2119662at2759"/>
<sequence length="492" mass="55368">MMSLGARAVYQPWQLQPAFAKPMPRVAADPQTKGHSCRTGASVAILGAVWGHRVANGQRRSGCVVPSFRALNWRLYAALLLKAAMPTVYTTTRIYFLGQMPQASGVDIASQLLWVGTILQVMEEALIVPLYPCIGETIGQGVATWNKVRTGLLVTLVSYGSFSTIVMVFAEPLVDGMASRHDLRDDTVKYIRWEMVAAVIQGLERFTHVIFVLLKRDKVILLMTLLQALLTVFFDYIFVSDLPGSLRVGVIGVAWSNICTYALLLMLAYQYLPAAEQESLTWTWLLSWWRVGRWAALASLIRNLSYVIFVARMVNVLHQSGNYWIANSFIWNWLLLLFLPLAELLKQEVSIRARLPAAHKQILPAYLLLSLLLFVVWLVTLPGWKVFFQVVLNVEKPQMALEIANWLLPFYFVYMFAGLLDSIFYGLGLTNQLAWISVCTNLGVYGSAFLLYRLGVFSPSIHSVMCLFGSGIVVGAALRFIGYCRWRQTHRP</sequence>
<feature type="transmembrane region" description="Helical" evidence="1">
    <location>
        <begin position="323"/>
        <end position="342"/>
    </location>
</feature>
<accession>A0A9P1GQI7</accession>
<name>A0A9P1GQI7_9DINO</name>
<keyword evidence="4" id="KW-1185">Reference proteome</keyword>
<gene>
    <name evidence="2" type="ORF">C1SCF055_LOCUS43585</name>
</gene>
<reference evidence="2" key="1">
    <citation type="submission" date="2022-10" db="EMBL/GenBank/DDBJ databases">
        <authorList>
            <person name="Chen Y."/>
            <person name="Dougan E. K."/>
            <person name="Chan C."/>
            <person name="Rhodes N."/>
            <person name="Thang M."/>
        </authorList>
    </citation>
    <scope>NUCLEOTIDE SEQUENCE</scope>
</reference>
<feature type="transmembrane region" description="Helical" evidence="1">
    <location>
        <begin position="293"/>
        <end position="311"/>
    </location>
</feature>